<keyword evidence="8" id="KW-1185">Reference proteome</keyword>
<reference evidence="7 8" key="1">
    <citation type="submission" date="2022-12" db="EMBL/GenBank/DDBJ databases">
        <title>Chromosome-scale assembly of the Ensete ventricosum genome.</title>
        <authorList>
            <person name="Dussert Y."/>
            <person name="Stocks J."/>
            <person name="Wendawek A."/>
            <person name="Woldeyes F."/>
            <person name="Nichols R.A."/>
            <person name="Borrell J.S."/>
        </authorList>
    </citation>
    <scope>NUCLEOTIDE SEQUENCE [LARGE SCALE GENOMIC DNA]</scope>
    <source>
        <strain evidence="8">cv. Maze</strain>
        <tissue evidence="7">Seeds</tissue>
    </source>
</reference>
<dbReference type="InterPro" id="IPR049627">
    <property type="entry name" value="SLX8"/>
</dbReference>
<organism evidence="7 8">
    <name type="scientific">Ensete ventricosum</name>
    <name type="common">Abyssinian banana</name>
    <name type="synonym">Musa ensete</name>
    <dbReference type="NCBI Taxonomy" id="4639"/>
    <lineage>
        <taxon>Eukaryota</taxon>
        <taxon>Viridiplantae</taxon>
        <taxon>Streptophyta</taxon>
        <taxon>Embryophyta</taxon>
        <taxon>Tracheophyta</taxon>
        <taxon>Spermatophyta</taxon>
        <taxon>Magnoliopsida</taxon>
        <taxon>Liliopsida</taxon>
        <taxon>Zingiberales</taxon>
        <taxon>Musaceae</taxon>
        <taxon>Ensete</taxon>
    </lineage>
</organism>
<dbReference type="InterPro" id="IPR017907">
    <property type="entry name" value="Znf_RING_CS"/>
</dbReference>
<accession>A0AAV8PR12</accession>
<keyword evidence="2 4" id="KW-0863">Zinc-finger</keyword>
<dbReference type="AlphaFoldDB" id="A0AAV8PR12"/>
<protein>
    <recommendedName>
        <fullName evidence="6">RING-type domain-containing protein</fullName>
    </recommendedName>
</protein>
<dbReference type="GO" id="GO:0008270">
    <property type="term" value="F:zinc ion binding"/>
    <property type="evidence" value="ECO:0007669"/>
    <property type="project" value="UniProtKB-KW"/>
</dbReference>
<dbReference type="PANTHER" id="PTHR47094">
    <property type="entry name" value="ELFLESS, ISOFORM B"/>
    <property type="match status" value="1"/>
</dbReference>
<dbReference type="PROSITE" id="PS50089">
    <property type="entry name" value="ZF_RING_2"/>
    <property type="match status" value="1"/>
</dbReference>
<feature type="compositionally biased region" description="Polar residues" evidence="5">
    <location>
        <begin position="40"/>
        <end position="73"/>
    </location>
</feature>
<dbReference type="Gene3D" id="3.30.40.10">
    <property type="entry name" value="Zinc/RING finger domain, C3HC4 (zinc finger)"/>
    <property type="match status" value="1"/>
</dbReference>
<evidence type="ECO:0000256" key="5">
    <source>
        <dbReference type="SAM" id="MobiDB-lite"/>
    </source>
</evidence>
<evidence type="ECO:0000313" key="8">
    <source>
        <dbReference type="Proteomes" id="UP001222027"/>
    </source>
</evidence>
<comment type="caution">
    <text evidence="7">The sequence shown here is derived from an EMBL/GenBank/DDBJ whole genome shotgun (WGS) entry which is preliminary data.</text>
</comment>
<evidence type="ECO:0000256" key="4">
    <source>
        <dbReference type="PROSITE-ProRule" id="PRU00175"/>
    </source>
</evidence>
<dbReference type="Pfam" id="PF13923">
    <property type="entry name" value="zf-C3HC4_2"/>
    <property type="match status" value="1"/>
</dbReference>
<dbReference type="InterPro" id="IPR013083">
    <property type="entry name" value="Znf_RING/FYVE/PHD"/>
</dbReference>
<dbReference type="EMBL" id="JAQQAF010000009">
    <property type="protein sequence ID" value="KAJ8461011.1"/>
    <property type="molecule type" value="Genomic_DNA"/>
</dbReference>
<evidence type="ECO:0000313" key="7">
    <source>
        <dbReference type="EMBL" id="KAJ8461011.1"/>
    </source>
</evidence>
<dbReference type="SUPFAM" id="SSF57850">
    <property type="entry name" value="RING/U-box"/>
    <property type="match status" value="1"/>
</dbReference>
<evidence type="ECO:0000256" key="1">
    <source>
        <dbReference type="ARBA" id="ARBA00022723"/>
    </source>
</evidence>
<dbReference type="GO" id="GO:0140082">
    <property type="term" value="F:SUMO-ubiquitin ligase activity"/>
    <property type="evidence" value="ECO:0007669"/>
    <property type="project" value="TreeGrafter"/>
</dbReference>
<dbReference type="PANTHER" id="PTHR47094:SF1">
    <property type="entry name" value="RING-TYPE E3 UBIQUITIN TRANSFERASE"/>
    <property type="match status" value="1"/>
</dbReference>
<keyword evidence="3" id="KW-0862">Zinc</keyword>
<dbReference type="GO" id="GO:0032183">
    <property type="term" value="F:SUMO binding"/>
    <property type="evidence" value="ECO:0007669"/>
    <property type="project" value="TreeGrafter"/>
</dbReference>
<evidence type="ECO:0000256" key="3">
    <source>
        <dbReference type="ARBA" id="ARBA00022833"/>
    </source>
</evidence>
<sequence length="314" mass="35223">MTKLGPSRQVTKRRARDDIRAKMVLGVDLNIPPLEGYEQEASSGSMHPPVSQRTSVSVTPRCSHPTGQQQGSLLSANYGTNSLLIDVDAIEDEVQLLSSSRGFPQGRNCSRRNQPVTVVLDEDTDTHSRRSEGLVTMLSLNNHNKLERSSRNTTAINCEVYPDLEKEYNVKGKNVMESRPELPKQLTFTCPICMNTLVEASSTICGHIFCQSCIKASIQFQKKCPTCRRKLTMNNFHKVYCDMGQANMVHLLVRLLSTAKPSVRIIHITRRIVQGPDQLKGRLSLPELYWCLPGFESCGARLRLPRQATPFVRL</sequence>
<keyword evidence="1" id="KW-0479">Metal-binding</keyword>
<dbReference type="InterPro" id="IPR001841">
    <property type="entry name" value="Znf_RING"/>
</dbReference>
<gene>
    <name evidence="7" type="ORF">OPV22_033937</name>
</gene>
<name>A0AAV8PR12_ENSVE</name>
<proteinExistence type="predicted"/>
<dbReference type="GO" id="GO:0061630">
    <property type="term" value="F:ubiquitin protein ligase activity"/>
    <property type="evidence" value="ECO:0007669"/>
    <property type="project" value="InterPro"/>
</dbReference>
<dbReference type="GO" id="GO:0006511">
    <property type="term" value="P:ubiquitin-dependent protein catabolic process"/>
    <property type="evidence" value="ECO:0007669"/>
    <property type="project" value="TreeGrafter"/>
</dbReference>
<dbReference type="PROSITE" id="PS00518">
    <property type="entry name" value="ZF_RING_1"/>
    <property type="match status" value="1"/>
</dbReference>
<evidence type="ECO:0000259" key="6">
    <source>
        <dbReference type="PROSITE" id="PS50089"/>
    </source>
</evidence>
<dbReference type="SMART" id="SM00184">
    <property type="entry name" value="RING"/>
    <property type="match status" value="1"/>
</dbReference>
<dbReference type="Proteomes" id="UP001222027">
    <property type="component" value="Unassembled WGS sequence"/>
</dbReference>
<feature type="domain" description="RING-type" evidence="6">
    <location>
        <begin position="190"/>
        <end position="228"/>
    </location>
</feature>
<dbReference type="GO" id="GO:0033768">
    <property type="term" value="C:SUMO-targeted ubiquitin ligase complex"/>
    <property type="evidence" value="ECO:0007669"/>
    <property type="project" value="TreeGrafter"/>
</dbReference>
<evidence type="ECO:0000256" key="2">
    <source>
        <dbReference type="ARBA" id="ARBA00022771"/>
    </source>
</evidence>
<feature type="region of interest" description="Disordered" evidence="5">
    <location>
        <begin position="37"/>
        <end position="73"/>
    </location>
</feature>